<evidence type="ECO:0000313" key="2">
    <source>
        <dbReference type="Proteomes" id="UP001589734"/>
    </source>
</evidence>
<comment type="caution">
    <text evidence="1">The sequence shown here is derived from an EMBL/GenBank/DDBJ whole genome shotgun (WGS) entry which is preliminary data.</text>
</comment>
<dbReference type="RefSeq" id="WP_379685096.1">
    <property type="nucleotide sequence ID" value="NZ_JBHLYW010000008.1"/>
</dbReference>
<protein>
    <recommendedName>
        <fullName evidence="3">Lipoprotein</fullName>
    </recommendedName>
</protein>
<gene>
    <name evidence="1" type="ORF">ACFFLS_10090</name>
</gene>
<name>A0ABV6BPK7_9FLAO</name>
<dbReference type="Proteomes" id="UP001589734">
    <property type="component" value="Unassembled WGS sequence"/>
</dbReference>
<evidence type="ECO:0008006" key="3">
    <source>
        <dbReference type="Google" id="ProtNLM"/>
    </source>
</evidence>
<reference evidence="1 2" key="1">
    <citation type="submission" date="2024-09" db="EMBL/GenBank/DDBJ databases">
        <authorList>
            <person name="Sun Q."/>
            <person name="Mori K."/>
        </authorList>
    </citation>
    <scope>NUCLEOTIDE SEQUENCE [LARGE SCALE GENOMIC DNA]</scope>
    <source>
        <strain evidence="1 2">CGMCC 1.12926</strain>
    </source>
</reference>
<organism evidence="1 2">
    <name type="scientific">Flavobacterium procerum</name>
    <dbReference type="NCBI Taxonomy" id="1455569"/>
    <lineage>
        <taxon>Bacteria</taxon>
        <taxon>Pseudomonadati</taxon>
        <taxon>Bacteroidota</taxon>
        <taxon>Flavobacteriia</taxon>
        <taxon>Flavobacteriales</taxon>
        <taxon>Flavobacteriaceae</taxon>
        <taxon>Flavobacterium</taxon>
    </lineage>
</organism>
<keyword evidence="2" id="KW-1185">Reference proteome</keyword>
<dbReference type="EMBL" id="JBHLYW010000008">
    <property type="protein sequence ID" value="MFC0077390.1"/>
    <property type="molecule type" value="Genomic_DNA"/>
</dbReference>
<sequence>MKKMFLISLVCLCVCCGESPKKNVASAKKNIAPSEDTIASQKNYINFESSEELLKKINKSKNLFSKERDIGVNYKGWTSSYTDSVQLIKKRIGTKYNIYLYTYQYTPPEYAAFHTEYLEINNLKISIDSLLRKGHNDVIEKNPYFYFHTVSYLHFGKNDYVLIELGNRNFNMNGDIFSYLLIKMHKSQLISTWLFYNGYQDEKVFADFDNDGELDYLDWGTRKNEISLYSLKKDSLIKNKEKFIFVVPSKEFIKFEETYHESNDWYYIVDKSKSNWFFKF</sequence>
<accession>A0ABV6BPK7</accession>
<evidence type="ECO:0000313" key="1">
    <source>
        <dbReference type="EMBL" id="MFC0077390.1"/>
    </source>
</evidence>
<proteinExistence type="predicted"/>